<gene>
    <name evidence="3" type="ORF">Cba03nite_20460</name>
</gene>
<dbReference type="RefSeq" id="WP_203744545.1">
    <property type="nucleotide sequence ID" value="NZ_BONF01000010.1"/>
</dbReference>
<reference evidence="3 4" key="1">
    <citation type="submission" date="2021-01" db="EMBL/GenBank/DDBJ databases">
        <title>Whole genome shotgun sequence of Catellatospora bangladeshensis NBRC 107357.</title>
        <authorList>
            <person name="Komaki H."/>
            <person name="Tamura T."/>
        </authorList>
    </citation>
    <scope>NUCLEOTIDE SEQUENCE [LARGE SCALE GENOMIC DNA]</scope>
    <source>
        <strain evidence="3 4">NBRC 107357</strain>
    </source>
</reference>
<dbReference type="InterPro" id="IPR006827">
    <property type="entry name" value="Lant_deHydtase_N"/>
</dbReference>
<dbReference type="Pfam" id="PF14028">
    <property type="entry name" value="Lant_dehydr_C"/>
    <property type="match status" value="1"/>
</dbReference>
<protein>
    <submittedName>
        <fullName evidence="3">Lantibiotic dehydratase</fullName>
    </submittedName>
</protein>
<dbReference type="EMBL" id="BONF01000010">
    <property type="protein sequence ID" value="GIF80697.1"/>
    <property type="molecule type" value="Genomic_DNA"/>
</dbReference>
<organism evidence="3 4">
    <name type="scientific">Catellatospora bangladeshensis</name>
    <dbReference type="NCBI Taxonomy" id="310355"/>
    <lineage>
        <taxon>Bacteria</taxon>
        <taxon>Bacillati</taxon>
        <taxon>Actinomycetota</taxon>
        <taxon>Actinomycetes</taxon>
        <taxon>Micromonosporales</taxon>
        <taxon>Micromonosporaceae</taxon>
        <taxon>Catellatospora</taxon>
    </lineage>
</organism>
<dbReference type="Proteomes" id="UP000601223">
    <property type="component" value="Unassembled WGS sequence"/>
</dbReference>
<evidence type="ECO:0000313" key="4">
    <source>
        <dbReference type="Proteomes" id="UP000601223"/>
    </source>
</evidence>
<comment type="caution">
    <text evidence="3">The sequence shown here is derived from an EMBL/GenBank/DDBJ whole genome shotgun (WGS) entry which is preliminary data.</text>
</comment>
<evidence type="ECO:0000313" key="3">
    <source>
        <dbReference type="EMBL" id="GIF80697.1"/>
    </source>
</evidence>
<dbReference type="AlphaFoldDB" id="A0A8J3NGX4"/>
<dbReference type="InterPro" id="IPR023809">
    <property type="entry name" value="Thiopep_bacteriocin_synth_dom"/>
</dbReference>
<accession>A0A8J3NGX4</accession>
<keyword evidence="4" id="KW-1185">Reference proteome</keyword>
<feature type="domain" description="Lantibiotic dehydratase N-terminal" evidence="1">
    <location>
        <begin position="50"/>
        <end position="690"/>
    </location>
</feature>
<feature type="domain" description="Thiopeptide-type bacteriocin biosynthesis" evidence="2">
    <location>
        <begin position="759"/>
        <end position="1005"/>
    </location>
</feature>
<dbReference type="Pfam" id="PF04738">
    <property type="entry name" value="Lant_dehydr_N"/>
    <property type="match status" value="1"/>
</dbReference>
<evidence type="ECO:0000259" key="1">
    <source>
        <dbReference type="Pfam" id="PF04738"/>
    </source>
</evidence>
<dbReference type="NCBIfam" id="TIGR03891">
    <property type="entry name" value="thiopep_ocin"/>
    <property type="match status" value="1"/>
</dbReference>
<proteinExistence type="predicted"/>
<sequence length="1018" mass="111461">MNPDRTLFYRHSGAALLRAAVAPLDDGPDWWPDLDDTGSCRDWLRAIWDRPGFADEVWQSSRSLAQSIEAMLDGRRSIRDREVRRACVSAMRYLLRATGRPTPFGLFAGTAPVVLADSAAVRWGREHRAVARVDTQWLADVITKLEAIPDLLSLLNVQFTNLAARRGDRIETPFGPERASVAYSKAVQTVHELTATPIQVGALSQRLLALFPGGKVESLHALLAGLIKQGFLITDLRAPFTVVDPLSHVIERLDAVGADQIPAASPILRRLAMIGTGLRMHNRPGPGAGRRERRDEIMTWMAELSTDGRHPLAVDLVLDCDMKIPAQVAEEMEHAASVMLRLSRRPAGDAAWQDFHTRFIERYGTGVLVPVTDVTDLDSGLGFPASYLGTVAAEPVEPPTRRDQLLLGLAMQAIADGTGEVVLTDDVLAELTKDNGFDGRHFPAHVELAARIQATDTNALTAGDYGLIVTPARSAGTLTCRFSVLSTGSGLDDVYRSLPVTVDGAVPVQMSFPPAYPHAENVCRIPAFLPNVMRFGEHHRADLAADVTLDDLAILATHERFYLVGVSRNQVIEPQVLHALALQKQPPPLVRFLAHLARGFGALWTEVDWGPHCHDLPFLPRLRYRRSVIAPARWQLAASVLPAPPAATAAWDSALARWRATWRCPDVVELRDDDRTLRLDLTVPAHRVLLRQHLDRHPAATFTEAPGAAGDFGWAGGHVHEIAIPLVTCRPPAPSPLRPARPTIGNRHGHTPGAPDSRWIQLKLFTHPERMDEIIRVHLPKLMHMIDGDPQMWFVRYRSPLDTPHLRLRLHTPDLYHHASYTAAAGQWAHRLRERGVLGHVVADTYYPEVGRYGTGPAMSAAERVFATDSAVVGALLRGPTELGLPPTAQVAVSMVSIAAGFLGGLEEAMNWLTSRPPATGPAIDRDIARHVLALTGPGTDWSPPSTEEVAAAWRARNLGLADYAEHIGGDARADVLESLLHMHHNRAVGIDPAGERIARRLARQAGVSWTTRAGTRL</sequence>
<name>A0A8J3NGX4_9ACTN</name>
<evidence type="ECO:0000259" key="2">
    <source>
        <dbReference type="Pfam" id="PF14028"/>
    </source>
</evidence>